<sequence length="260" mass="29915">MRGYFITLFSKVPVFIRLLAPKGSLEIHEEAWNAYPYCKTVISNPRYMKDKFVIVIESLHLPDGGNRENNPGYMKDNFYIMIESLHIADQGLQHNVHELPPEKLKIRDVVHIDIANDPVSSADFKPDEDPTKFKSQKTGRGPLVGQWMDKKVGCIFQLLMLYFYYYICCYLFIMGRAVLQILHNSQKLQQTQCHTLCSHMGGGKAQELVNDLIFDVGFTKVNDVPTRGNSMLDVFLLRLYDSLITCNTIREISDRETVEI</sequence>
<evidence type="ECO:0000313" key="3">
    <source>
        <dbReference type="EMBL" id="KAG8234848.1"/>
    </source>
</evidence>
<dbReference type="OrthoDB" id="18453at2759"/>
<dbReference type="GO" id="GO:0031210">
    <property type="term" value="F:phosphatidylcholine binding"/>
    <property type="evidence" value="ECO:0007669"/>
    <property type="project" value="TreeGrafter"/>
</dbReference>
<dbReference type="GO" id="GO:0008526">
    <property type="term" value="F:phosphatidylinositol transfer activity"/>
    <property type="evidence" value="ECO:0007669"/>
    <property type="project" value="TreeGrafter"/>
</dbReference>
<dbReference type="SUPFAM" id="SSF55961">
    <property type="entry name" value="Bet v1-like"/>
    <property type="match status" value="2"/>
</dbReference>
<keyword evidence="4" id="KW-1185">Reference proteome</keyword>
<evidence type="ECO:0000313" key="4">
    <source>
        <dbReference type="Proteomes" id="UP000792457"/>
    </source>
</evidence>
<dbReference type="Pfam" id="PF02121">
    <property type="entry name" value="IP_trans"/>
    <property type="match status" value="2"/>
</dbReference>
<reference evidence="3" key="2">
    <citation type="submission" date="2017-10" db="EMBL/GenBank/DDBJ databases">
        <title>Ladona fulva Genome sequencing and assembly.</title>
        <authorList>
            <person name="Murali S."/>
            <person name="Richards S."/>
            <person name="Bandaranaike D."/>
            <person name="Bellair M."/>
            <person name="Blankenburg K."/>
            <person name="Chao H."/>
            <person name="Dinh H."/>
            <person name="Doddapaneni H."/>
            <person name="Dugan-Rocha S."/>
            <person name="Elkadiri S."/>
            <person name="Gnanaolivu R."/>
            <person name="Hernandez B."/>
            <person name="Skinner E."/>
            <person name="Javaid M."/>
            <person name="Lee S."/>
            <person name="Li M."/>
            <person name="Ming W."/>
            <person name="Munidasa M."/>
            <person name="Muniz J."/>
            <person name="Nguyen L."/>
            <person name="Hughes D."/>
            <person name="Osuji N."/>
            <person name="Pu L.-L."/>
            <person name="Puazo M."/>
            <person name="Qu C."/>
            <person name="Quiroz J."/>
            <person name="Raj R."/>
            <person name="Weissenberger G."/>
            <person name="Xin Y."/>
            <person name="Zou X."/>
            <person name="Han Y."/>
            <person name="Worley K."/>
            <person name="Muzny D."/>
            <person name="Gibbs R."/>
        </authorList>
    </citation>
    <scope>NUCLEOTIDE SEQUENCE</scope>
    <source>
        <strain evidence="3">Sampled in the wild</strain>
    </source>
</reference>
<dbReference type="PANTHER" id="PTHR10658">
    <property type="entry name" value="PHOSPHATIDYLINOSITOL TRANSFER PROTEIN"/>
    <property type="match status" value="1"/>
</dbReference>
<evidence type="ECO:0000259" key="2">
    <source>
        <dbReference type="Pfam" id="PF02121"/>
    </source>
</evidence>
<dbReference type="Proteomes" id="UP000792457">
    <property type="component" value="Unassembled WGS sequence"/>
</dbReference>
<dbReference type="InterPro" id="IPR023393">
    <property type="entry name" value="START-like_dom_sf"/>
</dbReference>
<dbReference type="InterPro" id="IPR055261">
    <property type="entry name" value="PI_transfer_N"/>
</dbReference>
<reference evidence="3" key="1">
    <citation type="submission" date="2013-04" db="EMBL/GenBank/DDBJ databases">
        <authorList>
            <person name="Qu J."/>
            <person name="Murali S.C."/>
            <person name="Bandaranaike D."/>
            <person name="Bellair M."/>
            <person name="Blankenburg K."/>
            <person name="Chao H."/>
            <person name="Dinh H."/>
            <person name="Doddapaneni H."/>
            <person name="Downs B."/>
            <person name="Dugan-Rocha S."/>
            <person name="Elkadiri S."/>
            <person name="Gnanaolivu R.D."/>
            <person name="Hernandez B."/>
            <person name="Javaid M."/>
            <person name="Jayaseelan J.C."/>
            <person name="Lee S."/>
            <person name="Li M."/>
            <person name="Ming W."/>
            <person name="Munidasa M."/>
            <person name="Muniz J."/>
            <person name="Nguyen L."/>
            <person name="Ongeri F."/>
            <person name="Osuji N."/>
            <person name="Pu L.-L."/>
            <person name="Puazo M."/>
            <person name="Qu C."/>
            <person name="Quiroz J."/>
            <person name="Raj R."/>
            <person name="Weissenberger G."/>
            <person name="Xin Y."/>
            <person name="Zou X."/>
            <person name="Han Y."/>
            <person name="Richards S."/>
            <person name="Worley K."/>
            <person name="Muzny D."/>
            <person name="Gibbs R."/>
        </authorList>
    </citation>
    <scope>NUCLEOTIDE SEQUENCE</scope>
    <source>
        <strain evidence="3">Sampled in the wild</strain>
    </source>
</reference>
<accession>A0A8K0KIB9</accession>
<feature type="domain" description="Phosphatidylinositol transfer protein N-terminal" evidence="2">
    <location>
        <begin position="6"/>
        <end position="69"/>
    </location>
</feature>
<evidence type="ECO:0000256" key="1">
    <source>
        <dbReference type="SAM" id="Phobius"/>
    </source>
</evidence>
<feature type="transmembrane region" description="Helical" evidence="1">
    <location>
        <begin position="159"/>
        <end position="179"/>
    </location>
</feature>
<dbReference type="AlphaFoldDB" id="A0A8K0KIB9"/>
<keyword evidence="1" id="KW-0812">Transmembrane</keyword>
<feature type="domain" description="Phosphatidylinositol transfer protein N-terminal" evidence="2">
    <location>
        <begin position="70"/>
        <end position="166"/>
    </location>
</feature>
<keyword evidence="1" id="KW-0472">Membrane</keyword>
<protein>
    <recommendedName>
        <fullName evidence="2">Phosphatidylinositol transfer protein N-terminal domain-containing protein</fullName>
    </recommendedName>
</protein>
<gene>
    <name evidence="3" type="ORF">J437_LFUL014697</name>
</gene>
<proteinExistence type="predicted"/>
<dbReference type="EMBL" id="KZ308850">
    <property type="protein sequence ID" value="KAG8234848.1"/>
    <property type="molecule type" value="Genomic_DNA"/>
</dbReference>
<dbReference type="GO" id="GO:0035091">
    <property type="term" value="F:phosphatidylinositol binding"/>
    <property type="evidence" value="ECO:0007669"/>
    <property type="project" value="TreeGrafter"/>
</dbReference>
<keyword evidence="1" id="KW-1133">Transmembrane helix</keyword>
<dbReference type="GO" id="GO:0008525">
    <property type="term" value="F:phosphatidylcholine transporter activity"/>
    <property type="evidence" value="ECO:0007669"/>
    <property type="project" value="TreeGrafter"/>
</dbReference>
<dbReference type="PANTHER" id="PTHR10658:SF11">
    <property type="entry name" value="VIBRATOR, ISOFORM B"/>
    <property type="match status" value="1"/>
</dbReference>
<name>A0A8K0KIB9_LADFU</name>
<comment type="caution">
    <text evidence="3">The sequence shown here is derived from an EMBL/GenBank/DDBJ whole genome shotgun (WGS) entry which is preliminary data.</text>
</comment>
<dbReference type="GO" id="GO:0005737">
    <property type="term" value="C:cytoplasm"/>
    <property type="evidence" value="ECO:0007669"/>
    <property type="project" value="TreeGrafter"/>
</dbReference>
<dbReference type="Gene3D" id="3.30.530.20">
    <property type="match status" value="2"/>
</dbReference>
<organism evidence="3 4">
    <name type="scientific">Ladona fulva</name>
    <name type="common">Scarce chaser dragonfly</name>
    <name type="synonym">Libellula fulva</name>
    <dbReference type="NCBI Taxonomy" id="123851"/>
    <lineage>
        <taxon>Eukaryota</taxon>
        <taxon>Metazoa</taxon>
        <taxon>Ecdysozoa</taxon>
        <taxon>Arthropoda</taxon>
        <taxon>Hexapoda</taxon>
        <taxon>Insecta</taxon>
        <taxon>Pterygota</taxon>
        <taxon>Palaeoptera</taxon>
        <taxon>Odonata</taxon>
        <taxon>Epiprocta</taxon>
        <taxon>Anisoptera</taxon>
        <taxon>Libelluloidea</taxon>
        <taxon>Libellulidae</taxon>
        <taxon>Ladona</taxon>
    </lineage>
</organism>
<dbReference type="InterPro" id="IPR001666">
    <property type="entry name" value="PI_transfer"/>
</dbReference>